<sequence length="365" mass="41414">MKKNILIVQSGGPTAVMNATLQGIVDYIETNYSEMHVLGALGGIEGVLNEDIISLSSPSPYQHIKQKPGAILGTSRYRPSEEQLQRCCTIFQKWEIRYVCMIGGNGTMRLTKRIGDYCPDTIIFGFPQTIDNDIFGTTIAPGYLSSAKYLTETLHNMSHDILSYRKRQTIEIVETMGRTVGWLAASCQQYIHASNEKIHTILLIPEVSVSYDQLLNEILYAIQRGQSIVCIVAEGVVAYPQKRDETIGQTLKRLLQTSISTIDIKYTNPGILQRCTIQSLSPMDVDLAYKQGQYGIQHMMKGKRNQMISNYFLNGKALYQTVPLSQVIHKDHEVPKDWYDDSTLQMNEQFDSFWRNMNTIYEEEV</sequence>
<dbReference type="RefSeq" id="WP_194562839.1">
    <property type="nucleotide sequence ID" value="NZ_JADKPV010000003.1"/>
</dbReference>
<dbReference type="InterPro" id="IPR050929">
    <property type="entry name" value="PFKA"/>
</dbReference>
<keyword evidence="9" id="KW-1185">Reference proteome</keyword>
<keyword evidence="4" id="KW-0418">Kinase</keyword>
<evidence type="ECO:0000256" key="2">
    <source>
        <dbReference type="ARBA" id="ARBA00022679"/>
    </source>
</evidence>
<comment type="caution">
    <text evidence="8">The sequence shown here is derived from an EMBL/GenBank/DDBJ whole genome shotgun (WGS) entry which is preliminary data.</text>
</comment>
<evidence type="ECO:0000313" key="9">
    <source>
        <dbReference type="Proteomes" id="UP000622653"/>
    </source>
</evidence>
<dbReference type="InterPro" id="IPR000023">
    <property type="entry name" value="Phosphofructokinase_dom"/>
</dbReference>
<dbReference type="Proteomes" id="UP000622653">
    <property type="component" value="Unassembled WGS sequence"/>
</dbReference>
<feature type="domain" description="Phosphofructokinase" evidence="7">
    <location>
        <begin position="4"/>
        <end position="296"/>
    </location>
</feature>
<evidence type="ECO:0000313" key="8">
    <source>
        <dbReference type="EMBL" id="MBF4501361.1"/>
    </source>
</evidence>
<gene>
    <name evidence="8" type="ORF">IRY55_08305</name>
</gene>
<evidence type="ECO:0000256" key="5">
    <source>
        <dbReference type="ARBA" id="ARBA00022842"/>
    </source>
</evidence>
<dbReference type="EMBL" id="JADKPV010000003">
    <property type="protein sequence ID" value="MBF4501361.1"/>
    <property type="molecule type" value="Genomic_DNA"/>
</dbReference>
<comment type="similarity">
    <text evidence="6">Belongs to the phosphofructokinase type A (PFKA) family.</text>
</comment>
<evidence type="ECO:0000256" key="6">
    <source>
        <dbReference type="ARBA" id="ARBA00038478"/>
    </source>
</evidence>
<organism evidence="8 9">
    <name type="scientific">Savagea serpentis</name>
    <dbReference type="NCBI Taxonomy" id="2785297"/>
    <lineage>
        <taxon>Bacteria</taxon>
        <taxon>Bacillati</taxon>
        <taxon>Bacillota</taxon>
        <taxon>Bacilli</taxon>
        <taxon>Bacillales</taxon>
        <taxon>Caryophanaceae</taxon>
        <taxon>Savagea</taxon>
    </lineage>
</organism>
<dbReference type="Gene3D" id="3.40.50.460">
    <property type="entry name" value="Phosphofructokinase domain"/>
    <property type="match status" value="1"/>
</dbReference>
<evidence type="ECO:0000256" key="3">
    <source>
        <dbReference type="ARBA" id="ARBA00022723"/>
    </source>
</evidence>
<proteinExistence type="inferred from homology"/>
<keyword evidence="5" id="KW-0460">Magnesium</keyword>
<comment type="cofactor">
    <cofactor evidence="1">
        <name>Mg(2+)</name>
        <dbReference type="ChEBI" id="CHEBI:18420"/>
    </cofactor>
</comment>
<name>A0A8J7G6T1_9BACL</name>
<reference evidence="8" key="1">
    <citation type="submission" date="2020-11" db="EMBL/GenBank/DDBJ databases">
        <title>Multidrug resistant novel bacterium Savagea serpentis sp. nov., isolated from the scats of a vine snake (Ahaetulla nasuta).</title>
        <authorList>
            <person name="Venkata Ramana V."/>
            <person name="Vikas Patil S."/>
            <person name="Yogita Lugani V."/>
        </authorList>
    </citation>
    <scope>NUCLEOTIDE SEQUENCE</scope>
    <source>
        <strain evidence="8">SN6</strain>
    </source>
</reference>
<dbReference type="SUPFAM" id="SSF53784">
    <property type="entry name" value="Phosphofructokinase"/>
    <property type="match status" value="1"/>
</dbReference>
<dbReference type="GO" id="GO:0046872">
    <property type="term" value="F:metal ion binding"/>
    <property type="evidence" value="ECO:0007669"/>
    <property type="project" value="UniProtKB-KW"/>
</dbReference>
<protein>
    <submittedName>
        <fullName evidence="8">6-phosphofructokinase</fullName>
    </submittedName>
</protein>
<evidence type="ECO:0000259" key="7">
    <source>
        <dbReference type="Pfam" id="PF00365"/>
    </source>
</evidence>
<dbReference type="Pfam" id="PF00365">
    <property type="entry name" value="PFK"/>
    <property type="match status" value="1"/>
</dbReference>
<dbReference type="PRINTS" id="PR00476">
    <property type="entry name" value="PHFRCTKINASE"/>
</dbReference>
<evidence type="ECO:0000256" key="1">
    <source>
        <dbReference type="ARBA" id="ARBA00001946"/>
    </source>
</evidence>
<dbReference type="GO" id="GO:0003872">
    <property type="term" value="F:6-phosphofructokinase activity"/>
    <property type="evidence" value="ECO:0007669"/>
    <property type="project" value="InterPro"/>
</dbReference>
<dbReference type="InterPro" id="IPR022953">
    <property type="entry name" value="ATP_PFK"/>
</dbReference>
<evidence type="ECO:0000256" key="4">
    <source>
        <dbReference type="ARBA" id="ARBA00022777"/>
    </source>
</evidence>
<dbReference type="UniPathway" id="UPA00109">
    <property type="reaction ID" value="UER00182"/>
</dbReference>
<dbReference type="Gene3D" id="3.40.50.450">
    <property type="match status" value="1"/>
</dbReference>
<dbReference type="InterPro" id="IPR035966">
    <property type="entry name" value="PKF_sf"/>
</dbReference>
<dbReference type="GO" id="GO:0006002">
    <property type="term" value="P:fructose 6-phosphate metabolic process"/>
    <property type="evidence" value="ECO:0007669"/>
    <property type="project" value="InterPro"/>
</dbReference>
<keyword evidence="2" id="KW-0808">Transferase</keyword>
<keyword evidence="3" id="KW-0479">Metal-binding</keyword>
<accession>A0A8J7G6T1</accession>
<dbReference type="PANTHER" id="PTHR45770">
    <property type="entry name" value="ATP-DEPENDENT 6-PHOSPHOFRUCTOKINASE 1"/>
    <property type="match status" value="1"/>
</dbReference>
<dbReference type="AlphaFoldDB" id="A0A8J7G6T1"/>